<dbReference type="SUPFAM" id="SSF88697">
    <property type="entry name" value="PUA domain-like"/>
    <property type="match status" value="1"/>
</dbReference>
<dbReference type="OrthoDB" id="10249667at2759"/>
<dbReference type="InterPro" id="IPR021719">
    <property type="entry name" value="Prot_inh_I78"/>
</dbReference>
<dbReference type="PANTHER" id="PTHR22798:SF0">
    <property type="entry name" value="MALIGNANT T-CELL-AMPLIFIED SEQUENCE 1"/>
    <property type="match status" value="1"/>
</dbReference>
<dbReference type="EMBL" id="JOKZ01000057">
    <property type="protein sequence ID" value="KKP05146.1"/>
    <property type="molecule type" value="Genomic_DNA"/>
</dbReference>
<dbReference type="Proteomes" id="UP000034112">
    <property type="component" value="Unassembled WGS sequence"/>
</dbReference>
<evidence type="ECO:0000259" key="2">
    <source>
        <dbReference type="Pfam" id="PF17832"/>
    </source>
</evidence>
<sequence>MPLVVPGIMSNSDDKTQVWANKLVGKKFSETESNETMFCKKDLPESHRILKPGSIVTKDFRPDRLNVHLNEDGTVSHVVHGLPVAPKQKLKSSVQRSLRNSLLATYPLLTPYIDEIMPKKGSLESMKLPDRNTLYVLDSVPLFYQQDGSDLLPHLKLVHRFPQAFPSIRIDRGAIRFVLSGATLMAPGLTSKGGRLPVEGAKPLEEGKEMEQGIVEDGRWSRELAKGEPVVIMAEGKEEACAVGILVAGTDEVKAKGKGPVVEDAHFLGDGLWCLHA</sequence>
<dbReference type="OMA" id="TETLFCK"/>
<dbReference type="CDD" id="cd11609">
    <property type="entry name" value="MCT1_N"/>
    <property type="match status" value="1"/>
</dbReference>
<gene>
    <name evidence="3" type="ORF">THAR02_02741</name>
</gene>
<dbReference type="PROSITE" id="PS50890">
    <property type="entry name" value="PUA"/>
    <property type="match status" value="1"/>
</dbReference>
<dbReference type="Gene3D" id="3.30.10.10">
    <property type="entry name" value="Trypsin Inhibitor V, subunit A"/>
    <property type="match status" value="1"/>
</dbReference>
<comment type="caution">
    <text evidence="3">The sequence shown here is derived from an EMBL/GenBank/DDBJ whole genome shotgun (WGS) entry which is preliminary data.</text>
</comment>
<accession>A0A0F9XJX3</accession>
<feature type="domain" description="Pre-PUA" evidence="2">
    <location>
        <begin position="84"/>
        <end position="162"/>
    </location>
</feature>
<name>A0A0F9XJX3_TRIHA</name>
<evidence type="ECO:0000313" key="4">
    <source>
        <dbReference type="Proteomes" id="UP000034112"/>
    </source>
</evidence>
<dbReference type="CDD" id="cd21155">
    <property type="entry name" value="PUA_MCTS-1-like"/>
    <property type="match status" value="1"/>
</dbReference>
<dbReference type="Pfam" id="PF11720">
    <property type="entry name" value="Inhibitor_I78"/>
    <property type="match status" value="1"/>
</dbReference>
<dbReference type="GO" id="GO:0001731">
    <property type="term" value="P:formation of translation preinitiation complex"/>
    <property type="evidence" value="ECO:0007669"/>
    <property type="project" value="TreeGrafter"/>
</dbReference>
<evidence type="ECO:0000256" key="1">
    <source>
        <dbReference type="ARBA" id="ARBA00022490"/>
    </source>
</evidence>
<dbReference type="Pfam" id="PF17832">
    <property type="entry name" value="Pre-PUA"/>
    <property type="match status" value="1"/>
</dbReference>
<reference evidence="4" key="1">
    <citation type="journal article" date="2015" name="Genome Announc.">
        <title>Draft whole-genome sequence of the biocontrol agent Trichoderma harzianum T6776.</title>
        <authorList>
            <person name="Baroncelli R."/>
            <person name="Piaggeschi G."/>
            <person name="Fiorini L."/>
            <person name="Bertolini E."/>
            <person name="Zapparata A."/>
            <person name="Pe M.E."/>
            <person name="Sarrocco S."/>
            <person name="Vannacci G."/>
        </authorList>
    </citation>
    <scope>NUCLEOTIDE SEQUENCE [LARGE SCALE GENOMIC DNA]</scope>
    <source>
        <strain evidence="4">T6776</strain>
    </source>
</reference>
<dbReference type="InterPro" id="IPR015947">
    <property type="entry name" value="PUA-like_sf"/>
</dbReference>
<evidence type="ECO:0000313" key="3">
    <source>
        <dbReference type="EMBL" id="KKP05146.1"/>
    </source>
</evidence>
<dbReference type="PANTHER" id="PTHR22798">
    <property type="entry name" value="MCT-1 PROTEIN"/>
    <property type="match status" value="1"/>
</dbReference>
<dbReference type="Gene3D" id="3.10.400.20">
    <property type="match status" value="1"/>
</dbReference>
<dbReference type="InterPro" id="IPR041366">
    <property type="entry name" value="Pre-PUA"/>
</dbReference>
<organism evidence="3 4">
    <name type="scientific">Trichoderma harzianum</name>
    <name type="common">Hypocrea lixii</name>
    <dbReference type="NCBI Taxonomy" id="5544"/>
    <lineage>
        <taxon>Eukaryota</taxon>
        <taxon>Fungi</taxon>
        <taxon>Dikarya</taxon>
        <taxon>Ascomycota</taxon>
        <taxon>Pezizomycotina</taxon>
        <taxon>Sordariomycetes</taxon>
        <taxon>Hypocreomycetidae</taxon>
        <taxon>Hypocreales</taxon>
        <taxon>Hypocreaceae</taxon>
        <taxon>Trichoderma</taxon>
    </lineage>
</organism>
<proteinExistence type="predicted"/>
<protein>
    <submittedName>
        <fullName evidence="3">PUA domain-containing protein</fullName>
    </submittedName>
</protein>
<dbReference type="AlphaFoldDB" id="A0A0F9XJX3"/>
<dbReference type="InterPro" id="IPR004521">
    <property type="entry name" value="Uncharacterised_CHP00451"/>
</dbReference>
<keyword evidence="1" id="KW-0963">Cytoplasm</keyword>
<dbReference type="GO" id="GO:0003723">
    <property type="term" value="F:RNA binding"/>
    <property type="evidence" value="ECO:0007669"/>
    <property type="project" value="InterPro"/>
</dbReference>
<dbReference type="InterPro" id="IPR016437">
    <property type="entry name" value="MCT-1/Tma20"/>
</dbReference>
<dbReference type="NCBIfam" id="TIGR00451">
    <property type="entry name" value="unchar_dom_2"/>
    <property type="match status" value="1"/>
</dbReference>